<organism evidence="1 2">
    <name type="scientific">Enterovibrio qingdaonensis</name>
    <dbReference type="NCBI Taxonomy" id="2899818"/>
    <lineage>
        <taxon>Bacteria</taxon>
        <taxon>Pseudomonadati</taxon>
        <taxon>Pseudomonadota</taxon>
        <taxon>Gammaproteobacteria</taxon>
        <taxon>Vibrionales</taxon>
        <taxon>Vibrionaceae</taxon>
        <taxon>Enterovibrio</taxon>
    </lineage>
</organism>
<dbReference type="Proteomes" id="UP001149821">
    <property type="component" value="Unassembled WGS sequence"/>
</dbReference>
<name>A0ABT5QH86_9GAMM</name>
<keyword evidence="2" id="KW-1185">Reference proteome</keyword>
<evidence type="ECO:0000313" key="1">
    <source>
        <dbReference type="EMBL" id="MDD1780341.1"/>
    </source>
</evidence>
<proteinExistence type="predicted"/>
<sequence length="281" mass="32204">MKFAKFWAKEEFSVEEDLFGCERASVWGASNESEGDARQNAELRKKQLLSFADNGFTDKEEYEYFNGYIREDIIEEISAADGSVLGVITRNRYGALVLNTERAVFGDIDIPPVKVKRGFLSWFGKKAEPKDTAYYLARIEAYQKSNPAVSFRVYKTHSGIRFILTNQSYSPSDTSLLDMFKALNVDPLYIQLCKRQQCFRARLSPKPWRIGLLRPASYYPFETLDDERASRDWVREYDATSKAYSVVEHIGSFGDAHVLEEVQKLIDIHDKAALKKDVNLA</sequence>
<protein>
    <submittedName>
        <fullName evidence="1">Uncharacterized protein</fullName>
    </submittedName>
</protein>
<dbReference type="EMBL" id="JAJUBB010000002">
    <property type="protein sequence ID" value="MDD1780341.1"/>
    <property type="molecule type" value="Genomic_DNA"/>
</dbReference>
<gene>
    <name evidence="1" type="ORF">LRP49_03915</name>
</gene>
<comment type="caution">
    <text evidence="1">The sequence shown here is derived from an EMBL/GenBank/DDBJ whole genome shotgun (WGS) entry which is preliminary data.</text>
</comment>
<dbReference type="RefSeq" id="WP_274140380.1">
    <property type="nucleotide sequence ID" value="NZ_JAJUBB010000002.1"/>
</dbReference>
<evidence type="ECO:0000313" key="2">
    <source>
        <dbReference type="Proteomes" id="UP001149821"/>
    </source>
</evidence>
<accession>A0ABT5QH86</accession>
<reference evidence="1" key="1">
    <citation type="submission" date="2021-12" db="EMBL/GenBank/DDBJ databases">
        <title>Enterovibrio ZSDZ35 sp. nov. and Enterovibrio ZSDZ42 sp. nov., isolated from coastal seawater in Qingdao.</title>
        <authorList>
            <person name="Zhang P."/>
        </authorList>
    </citation>
    <scope>NUCLEOTIDE SEQUENCE</scope>
    <source>
        <strain evidence="1">ZSDZ35</strain>
    </source>
</reference>